<gene>
    <name evidence="2" type="primary">52</name>
    <name evidence="2" type="ORF">SEA_EASTWEST_52</name>
</gene>
<reference evidence="2" key="1">
    <citation type="submission" date="2021-10" db="EMBL/GenBank/DDBJ databases">
        <authorList>
            <person name="Valenzuela N."/>
            <person name="Pablo J."/>
            <person name="Strother B."/>
            <person name="Cravalho Y."/>
            <person name="Barto Z."/>
            <person name="Kane C."/>
            <person name="Chong R.A."/>
            <person name="Kawasaki K."/>
            <person name="Cruz S."/>
            <person name="Porter M.L."/>
            <person name="Pearce R."/>
            <person name="Hohenstein G."/>
            <person name="Li K."/>
            <person name="Kaniho J."/>
            <person name="Sadones M."/>
            <person name="Hamlin F."/>
            <person name="Daniels M."/>
            <person name="McKee K."/>
            <person name="Reed F."/>
            <person name="Donachie S."/>
            <person name="Bollivar D.W."/>
            <person name="Garlena R.A."/>
            <person name="Russell D.A."/>
            <person name="Jacobs-Sera D."/>
            <person name="Hatfull G.F."/>
        </authorList>
    </citation>
    <scope>NUCLEOTIDE SEQUENCE</scope>
</reference>
<dbReference type="CDD" id="cd00093">
    <property type="entry name" value="HTH_XRE"/>
    <property type="match status" value="1"/>
</dbReference>
<organism evidence="2 3">
    <name type="scientific">Arthrobacter phage EastWest</name>
    <dbReference type="NCBI Taxonomy" id="2894292"/>
    <lineage>
        <taxon>Viruses</taxon>
        <taxon>Duplodnaviria</taxon>
        <taxon>Heunggongvirae</taxon>
        <taxon>Uroviricota</taxon>
        <taxon>Caudoviricetes</taxon>
        <taxon>Berryhillviridae</taxon>
        <taxon>Eastwestvirus</taxon>
        <taxon>Eastwestvirus eastwest</taxon>
    </lineage>
</organism>
<name>A0AAE9C8U0_9CAUD</name>
<feature type="domain" description="HTH cro/C1-type" evidence="1">
    <location>
        <begin position="17"/>
        <end position="71"/>
    </location>
</feature>
<dbReference type="Proteomes" id="UP000827897">
    <property type="component" value="Segment"/>
</dbReference>
<dbReference type="Gene3D" id="1.10.260.40">
    <property type="entry name" value="lambda repressor-like DNA-binding domains"/>
    <property type="match status" value="1"/>
</dbReference>
<dbReference type="PROSITE" id="PS50943">
    <property type="entry name" value="HTH_CROC1"/>
    <property type="match status" value="1"/>
</dbReference>
<dbReference type="InterPro" id="IPR001387">
    <property type="entry name" value="Cro/C1-type_HTH"/>
</dbReference>
<protein>
    <submittedName>
        <fullName evidence="2">Helix-turn-helix DNA binding domain protein</fullName>
    </submittedName>
</protein>
<evidence type="ECO:0000313" key="2">
    <source>
        <dbReference type="EMBL" id="UGL61935.1"/>
    </source>
</evidence>
<dbReference type="Pfam" id="PF01381">
    <property type="entry name" value="HTH_3"/>
    <property type="match status" value="1"/>
</dbReference>
<keyword evidence="3" id="KW-1185">Reference proteome</keyword>
<accession>A0AAE9C8U0</accession>
<evidence type="ECO:0000259" key="1">
    <source>
        <dbReference type="PROSITE" id="PS50943"/>
    </source>
</evidence>
<proteinExistence type="predicted"/>
<dbReference type="InterPro" id="IPR010982">
    <property type="entry name" value="Lambda_DNA-bd_dom_sf"/>
</dbReference>
<dbReference type="EMBL" id="OK999980">
    <property type="protein sequence ID" value="UGL61935.1"/>
    <property type="molecule type" value="Genomic_DNA"/>
</dbReference>
<dbReference type="SMART" id="SM00530">
    <property type="entry name" value="HTH_XRE"/>
    <property type="match status" value="1"/>
</dbReference>
<evidence type="ECO:0000313" key="3">
    <source>
        <dbReference type="Proteomes" id="UP000827897"/>
    </source>
</evidence>
<sequence length="76" mass="8450">MRKLVVIHDPADIVPIIRREAKLAGRTQKQIAEHLGFTEKHVSYLFNGRNGVSIDVLLRLCGYLEVGVAFYPSAAS</sequence>
<dbReference type="SUPFAM" id="SSF47413">
    <property type="entry name" value="lambda repressor-like DNA-binding domains"/>
    <property type="match status" value="1"/>
</dbReference>
<dbReference type="GO" id="GO:0003677">
    <property type="term" value="F:DNA binding"/>
    <property type="evidence" value="ECO:0007669"/>
    <property type="project" value="InterPro"/>
</dbReference>